<keyword evidence="5" id="KW-1185">Reference proteome</keyword>
<dbReference type="Proteomes" id="UP000654573">
    <property type="component" value="Unassembled WGS sequence"/>
</dbReference>
<gene>
    <name evidence="4" type="ORF">H8S76_11080</name>
</gene>
<dbReference type="PANTHER" id="PTHR30576:SF8">
    <property type="entry name" value="UNDECAPRENYL-PHOSPHATE GALACTOSE PHOSPHOTRANSFERASE"/>
    <property type="match status" value="1"/>
</dbReference>
<reference evidence="4 5" key="1">
    <citation type="submission" date="2020-08" db="EMBL/GenBank/DDBJ databases">
        <title>Genome public.</title>
        <authorList>
            <person name="Liu C."/>
            <person name="Sun Q."/>
        </authorList>
    </citation>
    <scope>NUCLEOTIDE SEQUENCE [LARGE SCALE GENOMIC DNA]</scope>
    <source>
        <strain evidence="4 5">NSJ-34</strain>
    </source>
</reference>
<dbReference type="Pfam" id="PF02397">
    <property type="entry name" value="Bac_transf"/>
    <property type="match status" value="1"/>
</dbReference>
<evidence type="ECO:0000256" key="2">
    <source>
        <dbReference type="SAM" id="Phobius"/>
    </source>
</evidence>
<evidence type="ECO:0000256" key="1">
    <source>
        <dbReference type="ARBA" id="ARBA00006464"/>
    </source>
</evidence>
<keyword evidence="2" id="KW-0472">Membrane</keyword>
<dbReference type="RefSeq" id="WP_103731993.1">
    <property type="nucleotide sequence ID" value="NZ_JACOOU010000004.1"/>
</dbReference>
<dbReference type="EMBL" id="JACOOU010000004">
    <property type="protein sequence ID" value="MBC5672788.1"/>
    <property type="molecule type" value="Genomic_DNA"/>
</dbReference>
<keyword evidence="2" id="KW-1133">Transmembrane helix</keyword>
<comment type="similarity">
    <text evidence="1">Belongs to the bacterial sugar transferase family.</text>
</comment>
<protein>
    <submittedName>
        <fullName evidence="4">Sugar transferase</fullName>
    </submittedName>
</protein>
<accession>A0ABR7FC56</accession>
<dbReference type="InterPro" id="IPR003362">
    <property type="entry name" value="Bact_transf"/>
</dbReference>
<name>A0ABR7FC56_9FIRM</name>
<organism evidence="4 5">
    <name type="scientific">Blautia celeris</name>
    <dbReference type="NCBI Taxonomy" id="2763026"/>
    <lineage>
        <taxon>Bacteria</taxon>
        <taxon>Bacillati</taxon>
        <taxon>Bacillota</taxon>
        <taxon>Clostridia</taxon>
        <taxon>Lachnospirales</taxon>
        <taxon>Lachnospiraceae</taxon>
        <taxon>Blautia</taxon>
    </lineage>
</organism>
<proteinExistence type="inferred from homology"/>
<feature type="domain" description="Bacterial sugar transferase" evidence="3">
    <location>
        <begin position="12"/>
        <end position="193"/>
    </location>
</feature>
<keyword evidence="2" id="KW-0812">Transmembrane</keyword>
<feature type="transmembrane region" description="Helical" evidence="2">
    <location>
        <begin position="20"/>
        <end position="42"/>
    </location>
</feature>
<keyword evidence="4" id="KW-0808">Transferase</keyword>
<sequence length="227" mass="26134">MRIDGVYARVIKRMLDIICALLAIIVFSWLYLIIAVLVALNIGTPIIFKQKRPGRIDPETGKEKIFTLYKFRSMSNARDDEGNLLPDSVRLTKFGRILRATSLDELPEAWNILIGDMSVVGPRPWAVSYIPYFTKEERKRHLVRPGLSGWAQVNGRTAANWDERLKYDIDYVNNISFLMDVKVIFLTVKKVLKHSDQVEAGQQGDFSTYRQKQWDDGVVQRNDEENA</sequence>
<dbReference type="PANTHER" id="PTHR30576">
    <property type="entry name" value="COLANIC BIOSYNTHESIS UDP-GLUCOSE LIPID CARRIER TRANSFERASE"/>
    <property type="match status" value="1"/>
</dbReference>
<dbReference type="GO" id="GO:0016740">
    <property type="term" value="F:transferase activity"/>
    <property type="evidence" value="ECO:0007669"/>
    <property type="project" value="UniProtKB-KW"/>
</dbReference>
<evidence type="ECO:0000313" key="5">
    <source>
        <dbReference type="Proteomes" id="UP000654573"/>
    </source>
</evidence>
<evidence type="ECO:0000259" key="3">
    <source>
        <dbReference type="Pfam" id="PF02397"/>
    </source>
</evidence>
<evidence type="ECO:0000313" key="4">
    <source>
        <dbReference type="EMBL" id="MBC5672788.1"/>
    </source>
</evidence>
<comment type="caution">
    <text evidence="4">The sequence shown here is derived from an EMBL/GenBank/DDBJ whole genome shotgun (WGS) entry which is preliminary data.</text>
</comment>